<protein>
    <submittedName>
        <fullName evidence="1">Uncharacterized protein</fullName>
    </submittedName>
</protein>
<dbReference type="EMBL" id="CAJVRM010000224">
    <property type="protein sequence ID" value="CAG8977570.1"/>
    <property type="molecule type" value="Genomic_DNA"/>
</dbReference>
<accession>A0A9N9LLJ0</accession>
<name>A0A9N9LLJ0_9HELO</name>
<sequence>MSWVITGSPQQYERATYPDALESRLLTNLVIFEEGEYRAWMYPVVGMGKAGGVKAMSKMTRRK</sequence>
<organism evidence="1 2">
    <name type="scientific">Hymenoscyphus albidus</name>
    <dbReference type="NCBI Taxonomy" id="595503"/>
    <lineage>
        <taxon>Eukaryota</taxon>
        <taxon>Fungi</taxon>
        <taxon>Dikarya</taxon>
        <taxon>Ascomycota</taxon>
        <taxon>Pezizomycotina</taxon>
        <taxon>Leotiomycetes</taxon>
        <taxon>Helotiales</taxon>
        <taxon>Helotiaceae</taxon>
        <taxon>Hymenoscyphus</taxon>
    </lineage>
</organism>
<gene>
    <name evidence="1" type="ORF">HYALB_00013009</name>
</gene>
<comment type="caution">
    <text evidence="1">The sequence shown here is derived from an EMBL/GenBank/DDBJ whole genome shotgun (WGS) entry which is preliminary data.</text>
</comment>
<evidence type="ECO:0000313" key="1">
    <source>
        <dbReference type="EMBL" id="CAG8977570.1"/>
    </source>
</evidence>
<evidence type="ECO:0000313" key="2">
    <source>
        <dbReference type="Proteomes" id="UP000701801"/>
    </source>
</evidence>
<keyword evidence="2" id="KW-1185">Reference proteome</keyword>
<dbReference type="AlphaFoldDB" id="A0A9N9LLJ0"/>
<reference evidence="1" key="1">
    <citation type="submission" date="2021-07" db="EMBL/GenBank/DDBJ databases">
        <authorList>
            <person name="Durling M."/>
        </authorList>
    </citation>
    <scope>NUCLEOTIDE SEQUENCE</scope>
</reference>
<proteinExistence type="predicted"/>
<dbReference type="Proteomes" id="UP000701801">
    <property type="component" value="Unassembled WGS sequence"/>
</dbReference>